<gene>
    <name evidence="1" type="ORF">N0V87_003835</name>
</gene>
<dbReference type="OrthoDB" id="437457at2759"/>
<comment type="caution">
    <text evidence="1">The sequence shown here is derived from an EMBL/GenBank/DDBJ whole genome shotgun (WGS) entry which is preliminary data.</text>
</comment>
<dbReference type="EMBL" id="JAPEUV010000029">
    <property type="protein sequence ID" value="KAJ4338506.1"/>
    <property type="molecule type" value="Genomic_DNA"/>
</dbReference>
<keyword evidence="2" id="KW-1185">Reference proteome</keyword>
<organism evidence="1 2">
    <name type="scientific">Didymella glomerata</name>
    <dbReference type="NCBI Taxonomy" id="749621"/>
    <lineage>
        <taxon>Eukaryota</taxon>
        <taxon>Fungi</taxon>
        <taxon>Dikarya</taxon>
        <taxon>Ascomycota</taxon>
        <taxon>Pezizomycotina</taxon>
        <taxon>Dothideomycetes</taxon>
        <taxon>Pleosporomycetidae</taxon>
        <taxon>Pleosporales</taxon>
        <taxon>Pleosporineae</taxon>
        <taxon>Didymellaceae</taxon>
        <taxon>Didymella</taxon>
    </lineage>
</organism>
<reference evidence="1" key="1">
    <citation type="submission" date="2022-10" db="EMBL/GenBank/DDBJ databases">
        <title>Tapping the CABI collections for fungal endophytes: first genome assemblies for Collariella, Neodidymelliopsis, Ascochyta clinopodiicola, Didymella pomorum, Didymosphaeria variabile, Neocosmospora piperis and Neocucurbitaria cava.</title>
        <authorList>
            <person name="Hill R."/>
        </authorList>
    </citation>
    <scope>NUCLEOTIDE SEQUENCE</scope>
    <source>
        <strain evidence="1">IMI 360193</strain>
    </source>
</reference>
<name>A0A9W9C0D7_9PLEO</name>
<dbReference type="AlphaFoldDB" id="A0A9W9C0D7"/>
<sequence>MPRLHRRPAANHASLATTLRRMSLPKLPAPLQQLQVNPLLQSRVSNSAKPKFAWIKFGDDGRPLDMAKCFPKTRPGDIKTIAFHDRFLPYWIQISYGSMDVSGYSLAPNACVGQLLSTSSAALGSDTQGVETRKHTVWRGPLVVLAYSAEDGLSKPALNVDPGALGPVVQYLKLRSEYDGPVYVEQPQKRYSEAEWKELLGGLKQ</sequence>
<proteinExistence type="predicted"/>
<evidence type="ECO:0000313" key="1">
    <source>
        <dbReference type="EMBL" id="KAJ4338506.1"/>
    </source>
</evidence>
<protein>
    <submittedName>
        <fullName evidence="1">Uncharacterized protein</fullName>
    </submittedName>
</protein>
<evidence type="ECO:0000313" key="2">
    <source>
        <dbReference type="Proteomes" id="UP001140562"/>
    </source>
</evidence>
<accession>A0A9W9C0D7</accession>
<dbReference type="Proteomes" id="UP001140562">
    <property type="component" value="Unassembled WGS sequence"/>
</dbReference>